<dbReference type="GO" id="GO:0003677">
    <property type="term" value="F:DNA binding"/>
    <property type="evidence" value="ECO:0007669"/>
    <property type="project" value="InterPro"/>
</dbReference>
<proteinExistence type="predicted"/>
<dbReference type="InterPro" id="IPR011010">
    <property type="entry name" value="DNA_brk_join_enz"/>
</dbReference>
<dbReference type="GO" id="GO:0006310">
    <property type="term" value="P:DNA recombination"/>
    <property type="evidence" value="ECO:0007669"/>
    <property type="project" value="UniProtKB-KW"/>
</dbReference>
<dbReference type="EMBL" id="JAYKOT010000003">
    <property type="protein sequence ID" value="MEB3429713.1"/>
    <property type="molecule type" value="Genomic_DNA"/>
</dbReference>
<dbReference type="Pfam" id="PF00589">
    <property type="entry name" value="Phage_integrase"/>
    <property type="match status" value="1"/>
</dbReference>
<keyword evidence="1" id="KW-0233">DNA recombination</keyword>
<dbReference type="PROSITE" id="PS51898">
    <property type="entry name" value="TYR_RECOMBINASE"/>
    <property type="match status" value="1"/>
</dbReference>
<feature type="domain" description="Tyr recombinase" evidence="2">
    <location>
        <begin position="1"/>
        <end position="128"/>
    </location>
</feature>
<accession>A0AAW9MQ89</accession>
<dbReference type="Proteomes" id="UP001357733">
    <property type="component" value="Unassembled WGS sequence"/>
</dbReference>
<dbReference type="SUPFAM" id="SSF56349">
    <property type="entry name" value="DNA breaking-rejoining enzymes"/>
    <property type="match status" value="1"/>
</dbReference>
<sequence>MSELKTASSYRKIPLPESVSKVLKKHKIKEAEIKLLLGKEYHDEGFIFARGDGKLLGRRRLGRRLEKLEDKLKLTKVNPHGLMRTYCTRLIEENIPVKQFRAYWDTPIKTTLNIYAHFTGDGKDEAVKILNIYSP</sequence>
<comment type="caution">
    <text evidence="3">The sequence shown here is derived from an EMBL/GenBank/DDBJ whole genome shotgun (WGS) entry which is preliminary data.</text>
</comment>
<gene>
    <name evidence="3" type="ORF">VLK81_06755</name>
</gene>
<dbReference type="InterPro" id="IPR002104">
    <property type="entry name" value="Integrase_catalytic"/>
</dbReference>
<name>A0AAW9MQ89_9FIRM</name>
<evidence type="ECO:0000259" key="2">
    <source>
        <dbReference type="PROSITE" id="PS51898"/>
    </source>
</evidence>
<evidence type="ECO:0000313" key="3">
    <source>
        <dbReference type="EMBL" id="MEB3429713.1"/>
    </source>
</evidence>
<dbReference type="InterPro" id="IPR013762">
    <property type="entry name" value="Integrase-like_cat_sf"/>
</dbReference>
<evidence type="ECO:0000256" key="1">
    <source>
        <dbReference type="ARBA" id="ARBA00023172"/>
    </source>
</evidence>
<keyword evidence="4" id="KW-1185">Reference proteome</keyword>
<dbReference type="RefSeq" id="WP_324620490.1">
    <property type="nucleotide sequence ID" value="NZ_JAYKOT010000003.1"/>
</dbReference>
<protein>
    <submittedName>
        <fullName evidence="3">Tyrosine-type recombinase/integrase</fullName>
    </submittedName>
</protein>
<dbReference type="GO" id="GO:0015074">
    <property type="term" value="P:DNA integration"/>
    <property type="evidence" value="ECO:0007669"/>
    <property type="project" value="InterPro"/>
</dbReference>
<organism evidence="3 4">
    <name type="scientific">Citroniella saccharovorans</name>
    <dbReference type="NCBI Taxonomy" id="2053367"/>
    <lineage>
        <taxon>Bacteria</taxon>
        <taxon>Bacillati</taxon>
        <taxon>Bacillota</taxon>
        <taxon>Tissierellia</taxon>
        <taxon>Tissierellales</taxon>
        <taxon>Peptoniphilaceae</taxon>
        <taxon>Citroniella</taxon>
    </lineage>
</organism>
<evidence type="ECO:0000313" key="4">
    <source>
        <dbReference type="Proteomes" id="UP001357733"/>
    </source>
</evidence>
<dbReference type="AlphaFoldDB" id="A0AAW9MQ89"/>
<dbReference type="Gene3D" id="1.10.443.10">
    <property type="entry name" value="Intergrase catalytic core"/>
    <property type="match status" value="1"/>
</dbReference>
<reference evidence="3 4" key="1">
    <citation type="submission" date="2024-01" db="EMBL/GenBank/DDBJ databases">
        <title>Complete genome sequence of Citroniella saccharovorans strain M6.X9, isolated from human fecal sample.</title>
        <authorList>
            <person name="Cheng G."/>
            <person name="Westerholm M."/>
            <person name="Schnurer A."/>
        </authorList>
    </citation>
    <scope>NUCLEOTIDE SEQUENCE [LARGE SCALE GENOMIC DNA]</scope>
    <source>
        <strain evidence="3 4">DSM 29873</strain>
    </source>
</reference>